<dbReference type="InterPro" id="IPR036322">
    <property type="entry name" value="WD40_repeat_dom_sf"/>
</dbReference>
<dbReference type="PROSITE" id="PS50294">
    <property type="entry name" value="WD_REPEATS_REGION"/>
    <property type="match status" value="2"/>
</dbReference>
<reference evidence="5 6" key="1">
    <citation type="submission" date="2019-07" db="EMBL/GenBank/DDBJ databases">
        <authorList>
            <person name="Jastrzebski P J."/>
            <person name="Paukszto L."/>
            <person name="Jastrzebski P J."/>
        </authorList>
    </citation>
    <scope>NUCLEOTIDE SEQUENCE [LARGE SCALE GENOMIC DNA]</scope>
    <source>
        <strain evidence="5 6">WMS-il1</strain>
    </source>
</reference>
<evidence type="ECO:0000256" key="3">
    <source>
        <dbReference type="PROSITE-ProRule" id="PRU00221"/>
    </source>
</evidence>
<dbReference type="AlphaFoldDB" id="A0A564YLS2"/>
<sequence length="248" mass="27867">MRRLVQQYNDHSESVLRVSFHPSGAFLLSASDDSTIMIFDLLEGRPIYTLSGHKGPISAISFSPSGDHFASGGTDSQVFLWKTNFDQNLQSTSSARDSVMDSITVRSSILTERRHIRDTYCPQEYQSGDQLSADQQPRPSIIQKYIQYRDNSNTEVVNSGTHIRANETSKESRPLSLNENLLNSERLESQGSDSNSLKERQQQATRIPENIVSMLSNMSSQLSILTQTVSILEQRLTMLEDTLAQHSH</sequence>
<dbReference type="InterPro" id="IPR015943">
    <property type="entry name" value="WD40/YVTN_repeat-like_dom_sf"/>
</dbReference>
<accession>A0A564YLS2</accession>
<evidence type="ECO:0000313" key="5">
    <source>
        <dbReference type="EMBL" id="VUZ48212.1"/>
    </source>
</evidence>
<dbReference type="PROSITE" id="PS50082">
    <property type="entry name" value="WD_REPEATS_2"/>
    <property type="match status" value="2"/>
</dbReference>
<dbReference type="Proteomes" id="UP000321570">
    <property type="component" value="Unassembled WGS sequence"/>
</dbReference>
<dbReference type="SMART" id="SM00320">
    <property type="entry name" value="WD40"/>
    <property type="match status" value="2"/>
</dbReference>
<dbReference type="SUPFAM" id="SSF50978">
    <property type="entry name" value="WD40 repeat-like"/>
    <property type="match status" value="1"/>
</dbReference>
<evidence type="ECO:0000256" key="1">
    <source>
        <dbReference type="ARBA" id="ARBA00022574"/>
    </source>
</evidence>
<dbReference type="InterPro" id="IPR001680">
    <property type="entry name" value="WD40_rpt"/>
</dbReference>
<evidence type="ECO:0000256" key="2">
    <source>
        <dbReference type="ARBA" id="ARBA00022737"/>
    </source>
</evidence>
<feature type="region of interest" description="Disordered" evidence="4">
    <location>
        <begin position="185"/>
        <end position="205"/>
    </location>
</feature>
<proteinExistence type="predicted"/>
<dbReference type="InterPro" id="IPR050505">
    <property type="entry name" value="WDR55/POC1"/>
</dbReference>
<dbReference type="PANTHER" id="PTHR44019">
    <property type="entry name" value="WD REPEAT-CONTAINING PROTEIN 55"/>
    <property type="match status" value="1"/>
</dbReference>
<keyword evidence="2" id="KW-0677">Repeat</keyword>
<evidence type="ECO:0000313" key="6">
    <source>
        <dbReference type="Proteomes" id="UP000321570"/>
    </source>
</evidence>
<dbReference type="EMBL" id="CABIJS010000277">
    <property type="protein sequence ID" value="VUZ48212.1"/>
    <property type="molecule type" value="Genomic_DNA"/>
</dbReference>
<feature type="repeat" description="WD" evidence="3">
    <location>
        <begin position="50"/>
        <end position="91"/>
    </location>
</feature>
<dbReference type="PANTHER" id="PTHR44019:SF8">
    <property type="entry name" value="POC1 CENTRIOLAR PROTEIN HOMOLOG"/>
    <property type="match status" value="1"/>
</dbReference>
<gene>
    <name evidence="5" type="ORF">WMSIL1_LOCUS7603</name>
</gene>
<keyword evidence="1 3" id="KW-0853">WD repeat</keyword>
<evidence type="ECO:0000256" key="4">
    <source>
        <dbReference type="SAM" id="MobiDB-lite"/>
    </source>
</evidence>
<feature type="repeat" description="WD" evidence="3">
    <location>
        <begin position="8"/>
        <end position="49"/>
    </location>
</feature>
<keyword evidence="6" id="KW-1185">Reference proteome</keyword>
<dbReference type="Pfam" id="PF00400">
    <property type="entry name" value="WD40"/>
    <property type="match status" value="2"/>
</dbReference>
<organism evidence="5 6">
    <name type="scientific">Hymenolepis diminuta</name>
    <name type="common">Rat tapeworm</name>
    <dbReference type="NCBI Taxonomy" id="6216"/>
    <lineage>
        <taxon>Eukaryota</taxon>
        <taxon>Metazoa</taxon>
        <taxon>Spiralia</taxon>
        <taxon>Lophotrochozoa</taxon>
        <taxon>Platyhelminthes</taxon>
        <taxon>Cestoda</taxon>
        <taxon>Eucestoda</taxon>
        <taxon>Cyclophyllidea</taxon>
        <taxon>Hymenolepididae</taxon>
        <taxon>Hymenolepis</taxon>
    </lineage>
</organism>
<protein>
    <submittedName>
        <fullName evidence="5">Uncharacterized protein</fullName>
    </submittedName>
</protein>
<name>A0A564YLS2_HYMDI</name>
<dbReference type="Gene3D" id="2.130.10.10">
    <property type="entry name" value="YVTN repeat-like/Quinoprotein amine dehydrogenase"/>
    <property type="match status" value="1"/>
</dbReference>